<dbReference type="Proteomes" id="UP001296776">
    <property type="component" value="Unassembled WGS sequence"/>
</dbReference>
<comment type="caution">
    <text evidence="4">The sequence shown here is derived from an EMBL/GenBank/DDBJ whole genome shotgun (WGS) entry which is preliminary data.</text>
</comment>
<keyword evidence="5" id="KW-1185">Reference proteome</keyword>
<evidence type="ECO:0000256" key="1">
    <source>
        <dbReference type="ARBA" id="ARBA00023122"/>
    </source>
</evidence>
<gene>
    <name evidence="4" type="ORF">CKO40_14910</name>
</gene>
<reference evidence="4" key="2">
    <citation type="journal article" date="2020" name="Microorganisms">
        <title>Osmotic Adaptation and Compatible Solute Biosynthesis of Phototrophic Bacteria as Revealed from Genome Analyses.</title>
        <authorList>
            <person name="Imhoff J.F."/>
            <person name="Rahn T."/>
            <person name="Kunzel S."/>
            <person name="Keller A."/>
            <person name="Neulinger S.C."/>
        </authorList>
    </citation>
    <scope>NUCLEOTIDE SEQUENCE</scope>
    <source>
        <strain evidence="4">DSM 11080</strain>
    </source>
</reference>
<dbReference type="PANTHER" id="PTHR43080">
    <property type="entry name" value="CBS DOMAIN-CONTAINING PROTEIN CBSX3, MITOCHONDRIAL"/>
    <property type="match status" value="1"/>
</dbReference>
<evidence type="ECO:0000259" key="3">
    <source>
        <dbReference type="PROSITE" id="PS51371"/>
    </source>
</evidence>
<evidence type="ECO:0000313" key="5">
    <source>
        <dbReference type="Proteomes" id="UP001296776"/>
    </source>
</evidence>
<dbReference type="InterPro" id="IPR000644">
    <property type="entry name" value="CBS_dom"/>
</dbReference>
<dbReference type="PANTHER" id="PTHR43080:SF2">
    <property type="entry name" value="CBS DOMAIN-CONTAINING PROTEIN"/>
    <property type="match status" value="1"/>
</dbReference>
<keyword evidence="1 2" id="KW-0129">CBS domain</keyword>
<evidence type="ECO:0000313" key="4">
    <source>
        <dbReference type="EMBL" id="MBK1705808.1"/>
    </source>
</evidence>
<name>A0AAJ0U624_9GAMM</name>
<dbReference type="Gene3D" id="3.10.580.10">
    <property type="entry name" value="CBS-domain"/>
    <property type="match status" value="1"/>
</dbReference>
<proteinExistence type="predicted"/>
<dbReference type="SUPFAM" id="SSF54631">
    <property type="entry name" value="CBS-domain pair"/>
    <property type="match status" value="1"/>
</dbReference>
<dbReference type="InterPro" id="IPR046342">
    <property type="entry name" value="CBS_dom_sf"/>
</dbReference>
<dbReference type="SMART" id="SM00116">
    <property type="entry name" value="CBS"/>
    <property type="match status" value="2"/>
</dbReference>
<evidence type="ECO:0000256" key="2">
    <source>
        <dbReference type="PROSITE-ProRule" id="PRU00703"/>
    </source>
</evidence>
<organism evidence="4 5">
    <name type="scientific">Halochromatium glycolicum</name>
    <dbReference type="NCBI Taxonomy" id="85075"/>
    <lineage>
        <taxon>Bacteria</taxon>
        <taxon>Pseudomonadati</taxon>
        <taxon>Pseudomonadota</taxon>
        <taxon>Gammaproteobacteria</taxon>
        <taxon>Chromatiales</taxon>
        <taxon>Chromatiaceae</taxon>
        <taxon>Halochromatium</taxon>
    </lineage>
</organism>
<dbReference type="Pfam" id="PF00571">
    <property type="entry name" value="CBS"/>
    <property type="match status" value="2"/>
</dbReference>
<accession>A0AAJ0U624</accession>
<sequence length="178" mass="19680">MALACANVRKGRQRCSSRIDVFPELGTIRRIIGRGLVPSCPNNHRRRAKMHVSDYMTAAPTTIPASADYQQAFEIMEQHDLHHLPVVDASDCVAGILTRRDLQLAARCFKEAPVEVREVMHTPVTTIAADTDLAEAVECMRRDRIGCLPVSEDGGRHLVGIITESDLLRALATLLAER</sequence>
<dbReference type="AlphaFoldDB" id="A0AAJ0U624"/>
<feature type="domain" description="CBS" evidence="3">
    <location>
        <begin position="120"/>
        <end position="177"/>
    </location>
</feature>
<dbReference type="EMBL" id="NRSJ01000028">
    <property type="protein sequence ID" value="MBK1705808.1"/>
    <property type="molecule type" value="Genomic_DNA"/>
</dbReference>
<protein>
    <recommendedName>
        <fullName evidence="3">CBS domain-containing protein</fullName>
    </recommendedName>
</protein>
<feature type="domain" description="CBS" evidence="3">
    <location>
        <begin position="56"/>
        <end position="114"/>
    </location>
</feature>
<reference evidence="4" key="1">
    <citation type="submission" date="2017-08" db="EMBL/GenBank/DDBJ databases">
        <authorList>
            <person name="Imhoff J.F."/>
            <person name="Rahn T."/>
            <person name="Kuenzel S."/>
            <person name="Neulinger S.C."/>
        </authorList>
    </citation>
    <scope>NUCLEOTIDE SEQUENCE</scope>
    <source>
        <strain evidence="4">DSM 11080</strain>
    </source>
</reference>
<dbReference type="InterPro" id="IPR051257">
    <property type="entry name" value="Diverse_CBS-Domain"/>
</dbReference>
<dbReference type="PROSITE" id="PS51371">
    <property type="entry name" value="CBS"/>
    <property type="match status" value="2"/>
</dbReference>